<dbReference type="Proteomes" id="UP000002729">
    <property type="component" value="Unassembled WGS sequence"/>
</dbReference>
<proteinExistence type="predicted"/>
<evidence type="ECO:0000313" key="3">
    <source>
        <dbReference type="Proteomes" id="UP000002729"/>
    </source>
</evidence>
<dbReference type="eggNOG" id="ENOG502SCP3">
    <property type="taxonomic scope" value="Eukaryota"/>
</dbReference>
<dbReference type="EMBL" id="GL833123">
    <property type="protein sequence ID" value="EGB10626.1"/>
    <property type="molecule type" value="Genomic_DNA"/>
</dbReference>
<reference evidence="2 3" key="1">
    <citation type="journal article" date="2011" name="Proc. Natl. Acad. Sci. U.S.A.">
        <title>Niche of harmful alga Aureococcus anophagefferens revealed through ecogenomics.</title>
        <authorList>
            <person name="Gobler C.J."/>
            <person name="Berry D.L."/>
            <person name="Dyhrman S.T."/>
            <person name="Wilhelm S.W."/>
            <person name="Salamov A."/>
            <person name="Lobanov A.V."/>
            <person name="Zhang Y."/>
            <person name="Collier J.L."/>
            <person name="Wurch L.L."/>
            <person name="Kustka A.B."/>
            <person name="Dill B.D."/>
            <person name="Shah M."/>
            <person name="VerBerkmoes N.C."/>
            <person name="Kuo A."/>
            <person name="Terry A."/>
            <person name="Pangilinan J."/>
            <person name="Lindquist E.A."/>
            <person name="Lucas S."/>
            <person name="Paulsen I.T."/>
            <person name="Hattenrath-Lehmann T.K."/>
            <person name="Talmage S.C."/>
            <person name="Walker E.A."/>
            <person name="Koch F."/>
            <person name="Burson A.M."/>
            <person name="Marcoval M.A."/>
            <person name="Tang Y.Z."/>
            <person name="Lecleir G.R."/>
            <person name="Coyne K.J."/>
            <person name="Berg G.M."/>
            <person name="Bertrand E.M."/>
            <person name="Saito M.A."/>
            <person name="Gladyshev V.N."/>
            <person name="Grigoriev I.V."/>
        </authorList>
    </citation>
    <scope>NUCLEOTIDE SEQUENCE [LARGE SCALE GENOMIC DNA]</scope>
    <source>
        <strain evidence="3">CCMP 1984</strain>
    </source>
</reference>
<dbReference type="KEGG" id="aaf:AURANDRAFT_62014"/>
<organism evidence="3">
    <name type="scientific">Aureococcus anophagefferens</name>
    <name type="common">Harmful bloom alga</name>
    <dbReference type="NCBI Taxonomy" id="44056"/>
    <lineage>
        <taxon>Eukaryota</taxon>
        <taxon>Sar</taxon>
        <taxon>Stramenopiles</taxon>
        <taxon>Ochrophyta</taxon>
        <taxon>Pelagophyceae</taxon>
        <taxon>Pelagomonadales</taxon>
        <taxon>Pelagomonadaceae</taxon>
        <taxon>Aureococcus</taxon>
    </lineage>
</organism>
<dbReference type="Pfam" id="PF05721">
    <property type="entry name" value="PhyH"/>
    <property type="match status" value="1"/>
</dbReference>
<dbReference type="SUPFAM" id="SSF51197">
    <property type="entry name" value="Clavaminate synthase-like"/>
    <property type="match status" value="1"/>
</dbReference>
<dbReference type="PANTHER" id="PTHR37563:SF2">
    <property type="entry name" value="PHYTANOYL-COA DIOXYGENASE FAMILY PROTEIN (AFU_ORTHOLOGUE AFUA_2G03330)"/>
    <property type="match status" value="1"/>
</dbReference>
<dbReference type="AlphaFoldDB" id="F0Y222"/>
<evidence type="ECO:0000259" key="1">
    <source>
        <dbReference type="Pfam" id="PF04669"/>
    </source>
</evidence>
<feature type="domain" description="Polysaccharide biosynthesis" evidence="1">
    <location>
        <begin position="11"/>
        <end position="136"/>
    </location>
</feature>
<gene>
    <name evidence="2" type="ORF">AURANDRAFT_62014</name>
</gene>
<protein>
    <recommendedName>
        <fullName evidence="1">Polysaccharide biosynthesis domain-containing protein</fullName>
    </recommendedName>
</protein>
<name>F0Y222_AURAN</name>
<dbReference type="InParanoid" id="F0Y222"/>
<dbReference type="Gene3D" id="1.10.3560.10">
    <property type="entry name" value="yst0336 like domain"/>
    <property type="match status" value="1"/>
</dbReference>
<dbReference type="OrthoDB" id="204388at2759"/>
<keyword evidence="3" id="KW-1185">Reference proteome</keyword>
<dbReference type="InterPro" id="IPR021148">
    <property type="entry name" value="Polysacc_synth_dom"/>
</dbReference>
<dbReference type="Pfam" id="PF04669">
    <property type="entry name" value="PBDC1"/>
    <property type="match status" value="1"/>
</dbReference>
<dbReference type="InterPro" id="IPR023139">
    <property type="entry name" value="PBDC1-like_dom_sf"/>
</dbReference>
<dbReference type="RefSeq" id="XP_009034229.1">
    <property type="nucleotide sequence ID" value="XM_009035981.1"/>
</dbReference>
<evidence type="ECO:0000313" key="2">
    <source>
        <dbReference type="EMBL" id="EGB10626.1"/>
    </source>
</evidence>
<dbReference type="GeneID" id="20223692"/>
<dbReference type="PANTHER" id="PTHR37563">
    <property type="entry name" value="PHYTANOYL-COA DIOXYGENASE FAMILY PROTEIN (AFU_ORTHOLOGUE AFUA_2G03330)"/>
    <property type="match status" value="1"/>
</dbReference>
<sequence>MADGITNDPEIERNGASAAAEYAEWHWKALRRAVEAGAPKDVVLTRDRAGDDLLYRTFRASISHEVRDVAGKLNSPLWRDLLTCMNGRVDDFSFMTLLRPRCDESYEAQRADLLVVPRAQFIMIEVARCREGCYDALDFVDGAEAAHLSGAAGDLRAAVEAGDDDRALEAVRVLEAAPAPTARALKKTSAGRALAKVARGGGPLAARAGGVVDAWKRALARARGSLAVDLSDVDGAFAIFEKQGVVTAEHVLPESLVAARAAKESEIPNFKGSYLGRFPLVAALRGAADESLARLEAEELAPQNLRVGDAYDLPCATHRPGDRVDVRYKAAAAVAARAPLPPDAAYVAADGADAELLPVASVLLDKVRPLLQRALRCDAPRVLYFGFVRAFGRKDDAPRSPQPWHRDAPSLYASTLEACDSAPCGAHVVNVFFPLTQLRPSNGPTAFAPATHLDAACAAALEDVVAGREPPRAVAPLLGPGDAALFDCRLLHRGGVNDSSEDRVIAYVTVAAPWWRDERMFHAAPAGVSALAALGRCFPIDDGDDGAGHPHYTRNFEALVAESPGSLDAALRFLASDGKARVAERLTAAFLDDAKAYAGGERSFKGAALVAKAADGALFTSMEDDLAKVADFGLPKTMDGVVLFLALAKRAASKQAPALEAAVSAWWHGGEGRFRLARGVLERPETAGDPALLVAFSSLGSGLARPEWMGTARKLELPGGANRLDVLHVLDPAFSWYLSADDGSWRGPAFYREKLEGFVAGYGAVLFLGDSMGGSGALAHCDLATATLAFTPQVDVAAYPAVARHDLTPARRAALPAAIAAALGRAKGPVEVARLPASVSAVAHDFDDHVLSIHLKARGKLLGIVNEALARA</sequence>
<dbReference type="Gene3D" id="2.60.120.620">
    <property type="entry name" value="q2cbj1_9rhob like domain"/>
    <property type="match status" value="1"/>
</dbReference>
<dbReference type="InterPro" id="IPR051961">
    <property type="entry name" value="Fungal_Metabolite_Diox"/>
</dbReference>
<accession>F0Y222</accession>
<dbReference type="InterPro" id="IPR008775">
    <property type="entry name" value="Phytyl_CoA_dOase-like"/>
</dbReference>